<sequence>MGHHSPLGGQLGVERAKRAAYNRDAVLSASPARLLTMLYDRLLLDLQRAEVAQDIQDWAGASEQLLHAQDILTELTSSLRVDAWDGAEGLMGVYTFATRALIYANTHRDVDSTRVCIQLLEPLRQTWHEAAAQAPESVTASIPTARGTLGVA</sequence>
<comment type="caution">
    <text evidence="6">The sequence shown here is derived from an EMBL/GenBank/DDBJ whole genome shotgun (WGS) entry which is preliminary data.</text>
</comment>
<dbReference type="AlphaFoldDB" id="A0A2U1T3T0"/>
<evidence type="ECO:0000256" key="1">
    <source>
        <dbReference type="ARBA" id="ARBA00004514"/>
    </source>
</evidence>
<dbReference type="PANTHER" id="PTHR34773:SF1">
    <property type="entry name" value="FLAGELLAR SECRETION CHAPERONE FLIS"/>
    <property type="match status" value="1"/>
</dbReference>
<evidence type="ECO:0000256" key="4">
    <source>
        <dbReference type="ARBA" id="ARBA00022795"/>
    </source>
</evidence>
<dbReference type="NCBIfam" id="TIGR00208">
    <property type="entry name" value="fliS"/>
    <property type="match status" value="1"/>
</dbReference>
<dbReference type="InterPro" id="IPR036584">
    <property type="entry name" value="FliS_sf"/>
</dbReference>
<evidence type="ECO:0000313" key="6">
    <source>
        <dbReference type="EMBL" id="PWB98518.1"/>
    </source>
</evidence>
<dbReference type="GO" id="GO:0005829">
    <property type="term" value="C:cytosol"/>
    <property type="evidence" value="ECO:0007669"/>
    <property type="project" value="UniProtKB-SubCell"/>
</dbReference>
<dbReference type="InterPro" id="IPR003713">
    <property type="entry name" value="FliS"/>
</dbReference>
<dbReference type="GO" id="GO:0071973">
    <property type="term" value="P:bacterial-type flagellum-dependent cell motility"/>
    <property type="evidence" value="ECO:0007669"/>
    <property type="project" value="TreeGrafter"/>
</dbReference>
<dbReference type="KEGG" id="salc:C2138_13260"/>
<keyword evidence="5" id="KW-0143">Chaperone</keyword>
<reference evidence="7" key="1">
    <citation type="submission" date="2018-04" db="EMBL/GenBank/DDBJ databases">
        <authorList>
            <person name="Liu S."/>
            <person name="Wang Z."/>
            <person name="Li J."/>
        </authorList>
    </citation>
    <scope>NUCLEOTIDE SEQUENCE [LARGE SCALE GENOMIC DNA]</scope>
    <source>
        <strain evidence="7">S1194</strain>
    </source>
</reference>
<name>A0A2U1T3T0_9MICO</name>
<dbReference type="GO" id="GO:0044780">
    <property type="term" value="P:bacterial-type flagellum assembly"/>
    <property type="evidence" value="ECO:0007669"/>
    <property type="project" value="InterPro"/>
</dbReference>
<organism evidence="6 7">
    <name type="scientific">Homoserinimonas hongtaonis</name>
    <dbReference type="NCBI Taxonomy" id="2079791"/>
    <lineage>
        <taxon>Bacteria</taxon>
        <taxon>Bacillati</taxon>
        <taxon>Actinomycetota</taxon>
        <taxon>Actinomycetes</taxon>
        <taxon>Micrococcales</taxon>
        <taxon>Microbacteriaceae</taxon>
        <taxon>Homoserinimonas</taxon>
    </lineage>
</organism>
<gene>
    <name evidence="6" type="primary">fliS</name>
    <name evidence="6" type="ORF">DF220_08310</name>
</gene>
<dbReference type="EMBL" id="QEEX01000001">
    <property type="protein sequence ID" value="PWB98518.1"/>
    <property type="molecule type" value="Genomic_DNA"/>
</dbReference>
<dbReference type="CDD" id="cd16098">
    <property type="entry name" value="FliS"/>
    <property type="match status" value="1"/>
</dbReference>
<evidence type="ECO:0000256" key="2">
    <source>
        <dbReference type="ARBA" id="ARBA00008787"/>
    </source>
</evidence>
<comment type="subcellular location">
    <subcellularLocation>
        <location evidence="1">Cytoplasm</location>
        <location evidence="1">Cytosol</location>
    </subcellularLocation>
</comment>
<dbReference type="OrthoDB" id="3268516at2"/>
<evidence type="ECO:0000256" key="5">
    <source>
        <dbReference type="ARBA" id="ARBA00023186"/>
    </source>
</evidence>
<keyword evidence="3" id="KW-0963">Cytoplasm</keyword>
<dbReference type="Gene3D" id="1.20.120.340">
    <property type="entry name" value="Flagellar protein FliS"/>
    <property type="match status" value="1"/>
</dbReference>
<dbReference type="SUPFAM" id="SSF101116">
    <property type="entry name" value="Flagellar export chaperone FliS"/>
    <property type="match status" value="1"/>
</dbReference>
<dbReference type="Pfam" id="PF02561">
    <property type="entry name" value="FliS"/>
    <property type="match status" value="1"/>
</dbReference>
<dbReference type="Proteomes" id="UP000244978">
    <property type="component" value="Unassembled WGS sequence"/>
</dbReference>
<keyword evidence="6" id="KW-0969">Cilium</keyword>
<dbReference type="PANTHER" id="PTHR34773">
    <property type="entry name" value="FLAGELLAR SECRETION CHAPERONE FLIS"/>
    <property type="match status" value="1"/>
</dbReference>
<keyword evidence="6" id="KW-0966">Cell projection</keyword>
<keyword evidence="6" id="KW-0282">Flagellum</keyword>
<accession>A0A2U1T3T0</accession>
<keyword evidence="7" id="KW-1185">Reference proteome</keyword>
<proteinExistence type="inferred from homology"/>
<evidence type="ECO:0000313" key="7">
    <source>
        <dbReference type="Proteomes" id="UP000244978"/>
    </source>
</evidence>
<protein>
    <submittedName>
        <fullName evidence="6">Flagellar export chaperone FliS</fullName>
    </submittedName>
</protein>
<comment type="similarity">
    <text evidence="2">Belongs to the FliS family.</text>
</comment>
<keyword evidence="4" id="KW-1005">Bacterial flagellum biogenesis</keyword>
<evidence type="ECO:0000256" key="3">
    <source>
        <dbReference type="ARBA" id="ARBA00022490"/>
    </source>
</evidence>